<organism evidence="2 3">
    <name type="scientific">Ophiobolus disseminans</name>
    <dbReference type="NCBI Taxonomy" id="1469910"/>
    <lineage>
        <taxon>Eukaryota</taxon>
        <taxon>Fungi</taxon>
        <taxon>Dikarya</taxon>
        <taxon>Ascomycota</taxon>
        <taxon>Pezizomycotina</taxon>
        <taxon>Dothideomycetes</taxon>
        <taxon>Pleosporomycetidae</taxon>
        <taxon>Pleosporales</taxon>
        <taxon>Pleosporineae</taxon>
        <taxon>Phaeosphaeriaceae</taxon>
        <taxon>Ophiobolus</taxon>
    </lineage>
</organism>
<feature type="region of interest" description="Disordered" evidence="1">
    <location>
        <begin position="1"/>
        <end position="67"/>
    </location>
</feature>
<dbReference type="EMBL" id="MU006242">
    <property type="protein sequence ID" value="KAF2819862.1"/>
    <property type="molecule type" value="Genomic_DNA"/>
</dbReference>
<reference evidence="2" key="1">
    <citation type="journal article" date="2020" name="Stud. Mycol.">
        <title>101 Dothideomycetes genomes: a test case for predicting lifestyles and emergence of pathogens.</title>
        <authorList>
            <person name="Haridas S."/>
            <person name="Albert R."/>
            <person name="Binder M."/>
            <person name="Bloem J."/>
            <person name="Labutti K."/>
            <person name="Salamov A."/>
            <person name="Andreopoulos B."/>
            <person name="Baker S."/>
            <person name="Barry K."/>
            <person name="Bills G."/>
            <person name="Bluhm B."/>
            <person name="Cannon C."/>
            <person name="Castanera R."/>
            <person name="Culley D."/>
            <person name="Daum C."/>
            <person name="Ezra D."/>
            <person name="Gonzalez J."/>
            <person name="Henrissat B."/>
            <person name="Kuo A."/>
            <person name="Liang C."/>
            <person name="Lipzen A."/>
            <person name="Lutzoni F."/>
            <person name="Magnuson J."/>
            <person name="Mondo S."/>
            <person name="Nolan M."/>
            <person name="Ohm R."/>
            <person name="Pangilinan J."/>
            <person name="Park H.-J."/>
            <person name="Ramirez L."/>
            <person name="Alfaro M."/>
            <person name="Sun H."/>
            <person name="Tritt A."/>
            <person name="Yoshinaga Y."/>
            <person name="Zwiers L.-H."/>
            <person name="Turgeon B."/>
            <person name="Goodwin S."/>
            <person name="Spatafora J."/>
            <person name="Crous P."/>
            <person name="Grigoriev I."/>
        </authorList>
    </citation>
    <scope>NUCLEOTIDE SEQUENCE</scope>
    <source>
        <strain evidence="2">CBS 113818</strain>
    </source>
</reference>
<gene>
    <name evidence="2" type="ORF">CC86DRAFT_412332</name>
</gene>
<protein>
    <submittedName>
        <fullName evidence="2">Uncharacterized protein</fullName>
    </submittedName>
</protein>
<dbReference type="Proteomes" id="UP000799424">
    <property type="component" value="Unassembled WGS sequence"/>
</dbReference>
<name>A0A6A6ZFG3_9PLEO</name>
<proteinExistence type="predicted"/>
<evidence type="ECO:0000313" key="2">
    <source>
        <dbReference type="EMBL" id="KAF2819862.1"/>
    </source>
</evidence>
<dbReference type="AlphaFoldDB" id="A0A6A6ZFG3"/>
<accession>A0A6A6ZFG3</accession>
<evidence type="ECO:0000313" key="3">
    <source>
        <dbReference type="Proteomes" id="UP000799424"/>
    </source>
</evidence>
<sequence length="112" mass="11608">MRHASDPEGLMPPRQMLFKPGSAAPTPGWPTSGTLSGHGRAPPPAGGRSPVQNALIPPSRGMGREPLPFGNVPIVPLGGPILTQLGQGFIKALLQSKFAAEDRGASEEVLAR</sequence>
<evidence type="ECO:0000256" key="1">
    <source>
        <dbReference type="SAM" id="MobiDB-lite"/>
    </source>
</evidence>
<keyword evidence="3" id="KW-1185">Reference proteome</keyword>